<protein>
    <submittedName>
        <fullName evidence="3">Citrate lyase subunit beta-like protein</fullName>
    </submittedName>
</protein>
<dbReference type="InterPro" id="IPR005000">
    <property type="entry name" value="Aldolase/citrate-lyase_domain"/>
</dbReference>
<proteinExistence type="predicted"/>
<dbReference type="EMBL" id="DF143001">
    <property type="protein sequence ID" value="GAA49958.1"/>
    <property type="molecule type" value="Genomic_DNA"/>
</dbReference>
<organism evidence="3 4">
    <name type="scientific">Clonorchis sinensis</name>
    <name type="common">Chinese liver fluke</name>
    <dbReference type="NCBI Taxonomy" id="79923"/>
    <lineage>
        <taxon>Eukaryota</taxon>
        <taxon>Metazoa</taxon>
        <taxon>Spiralia</taxon>
        <taxon>Lophotrochozoa</taxon>
        <taxon>Platyhelminthes</taxon>
        <taxon>Trematoda</taxon>
        <taxon>Digenea</taxon>
        <taxon>Opisthorchiida</taxon>
        <taxon>Opisthorchiata</taxon>
        <taxon>Opisthorchiidae</taxon>
        <taxon>Clonorchis</taxon>
    </lineage>
</organism>
<evidence type="ECO:0000313" key="4">
    <source>
        <dbReference type="Proteomes" id="UP000008909"/>
    </source>
</evidence>
<keyword evidence="4" id="KW-1185">Reference proteome</keyword>
<evidence type="ECO:0000313" key="3">
    <source>
        <dbReference type="EMBL" id="GAA49958.1"/>
    </source>
</evidence>
<evidence type="ECO:0000259" key="2">
    <source>
        <dbReference type="Pfam" id="PF03328"/>
    </source>
</evidence>
<dbReference type="SUPFAM" id="SSF51621">
    <property type="entry name" value="Phosphoenolpyruvate/pyruvate domain"/>
    <property type="match status" value="2"/>
</dbReference>
<dbReference type="InterPro" id="IPR040442">
    <property type="entry name" value="Pyrv_kinase-like_dom_sf"/>
</dbReference>
<dbReference type="Gene3D" id="3.20.20.60">
    <property type="entry name" value="Phosphoenolpyruvate-binding domains"/>
    <property type="match status" value="2"/>
</dbReference>
<dbReference type="PANTHER" id="PTHR11105">
    <property type="entry name" value="CITRATE LYASE SUBUNIT BETA-RELATED"/>
    <property type="match status" value="1"/>
</dbReference>
<dbReference type="Pfam" id="PF03328">
    <property type="entry name" value="HpcH_HpaI"/>
    <property type="match status" value="2"/>
</dbReference>
<dbReference type="Proteomes" id="UP000008909">
    <property type="component" value="Unassembled WGS sequence"/>
</dbReference>
<dbReference type="InterPro" id="IPR040186">
    <property type="entry name" value="Citramalyl-CoA_lyase"/>
</dbReference>
<feature type="domain" description="HpcH/HpaI aldolase/citrate lyase" evidence="2">
    <location>
        <begin position="413"/>
        <end position="475"/>
    </location>
</feature>
<evidence type="ECO:0000256" key="1">
    <source>
        <dbReference type="ARBA" id="ARBA00022723"/>
    </source>
</evidence>
<name>G7YAH4_CLOSI</name>
<reference key="2">
    <citation type="submission" date="2011-10" db="EMBL/GenBank/DDBJ databases">
        <title>The genome and transcriptome sequence of Clonorchis sinensis provide insights into the carcinogenic liver fluke.</title>
        <authorList>
            <person name="Wang X."/>
            <person name="Huang Y."/>
            <person name="Chen W."/>
            <person name="Liu H."/>
            <person name="Guo L."/>
            <person name="Chen Y."/>
            <person name="Luo F."/>
            <person name="Zhou W."/>
            <person name="Sun J."/>
            <person name="Mao Q."/>
            <person name="Liang P."/>
            <person name="Zhou C."/>
            <person name="Tian Y."/>
            <person name="Men J."/>
            <person name="Lv X."/>
            <person name="Huang L."/>
            <person name="Zhou J."/>
            <person name="Hu Y."/>
            <person name="Li R."/>
            <person name="Zhang F."/>
            <person name="Lei H."/>
            <person name="Li X."/>
            <person name="Hu X."/>
            <person name="Liang C."/>
            <person name="Xu J."/>
            <person name="Wu Z."/>
            <person name="Yu X."/>
        </authorList>
    </citation>
    <scope>NUCLEOTIDE SEQUENCE</scope>
    <source>
        <strain>Henan</strain>
    </source>
</reference>
<reference evidence="3" key="1">
    <citation type="journal article" date="2011" name="Genome Biol.">
        <title>The draft genome of the carcinogenic human liver fluke Clonorchis sinensis.</title>
        <authorList>
            <person name="Wang X."/>
            <person name="Chen W."/>
            <person name="Huang Y."/>
            <person name="Sun J."/>
            <person name="Men J."/>
            <person name="Liu H."/>
            <person name="Luo F."/>
            <person name="Guo L."/>
            <person name="Lv X."/>
            <person name="Deng C."/>
            <person name="Zhou C."/>
            <person name="Fan Y."/>
            <person name="Li X."/>
            <person name="Huang L."/>
            <person name="Hu Y."/>
            <person name="Liang C."/>
            <person name="Hu X."/>
            <person name="Xu J."/>
            <person name="Yu X."/>
        </authorList>
    </citation>
    <scope>NUCLEOTIDE SEQUENCE [LARGE SCALE GENOMIC DNA]</scope>
    <source>
        <strain evidence="3">Henan</strain>
    </source>
</reference>
<dbReference type="GO" id="GO:0106064">
    <property type="term" value="P:regulation of cobalamin metabolic process"/>
    <property type="evidence" value="ECO:0007669"/>
    <property type="project" value="TreeGrafter"/>
</dbReference>
<sequence length="547" mass="60135">MLRTSIRLATSYLQSGLLACNRKSWTVNMEPPSTSEVSKCTSLLKRNCAAVRVYQATVSYRLSVYSALEMQTDVLLASLASELGRSCPGIPYSRSNLMFSQSTGTYTAVQMIRSLIRRTSKIRYANIHQRLQPMSVCNPLSSASHSVASRLWRSFFYVPGDKPRMIEKISQLPTKLQPDQFGMLIPDLIVLDCEDAVGIDRKAEARQAVSDALSAPEGGLFRVLRQEFQRTLIVRINDANSRHAIGDLAAVLDAAITSSDSSNGIWPGPDLFCLPKVESLDALSWLSDRIDAYLSKATSSRSKPQLGLVAMIESCKSIVNLPDICREGKSLKIPLVGVVFGSDDYCVSLVQPPDAKYVRLAIWVKADNKDAIDIDGLNNLRFSWASSTHPLEGLTEPEWDIDISLLSTMEVQGVDRSPNNVELSYARSYVPVVAKAFGLSSIDMVDIDYKDTEKLEENCKHGAQMGFSGKQTIHPAQLPIVNKAFSPSSARIEWSRDLLVEAEKHSEGDAVGAEISTPVVTSIDVITSNPIVSAKRKKKVNYAAIHT</sequence>
<keyword evidence="1" id="KW-0479">Metal-binding</keyword>
<dbReference type="GO" id="GO:0047777">
    <property type="term" value="F:(S)-citramalyl-CoA lyase activity"/>
    <property type="evidence" value="ECO:0007669"/>
    <property type="project" value="TreeGrafter"/>
</dbReference>
<feature type="domain" description="HpcH/HpaI aldolase/citrate lyase" evidence="2">
    <location>
        <begin position="153"/>
        <end position="350"/>
    </location>
</feature>
<accession>G7YAH4</accession>
<dbReference type="InterPro" id="IPR015813">
    <property type="entry name" value="Pyrv/PenolPyrv_kinase-like_dom"/>
</dbReference>
<gene>
    <name evidence="3" type="ORF">CLF_103856</name>
</gene>
<dbReference type="PANTHER" id="PTHR11105:SF0">
    <property type="entry name" value="CITRAMALYL-COA LYASE, MITOCHONDRIAL"/>
    <property type="match status" value="1"/>
</dbReference>
<dbReference type="GO" id="GO:0046872">
    <property type="term" value="F:metal ion binding"/>
    <property type="evidence" value="ECO:0007669"/>
    <property type="project" value="UniProtKB-KW"/>
</dbReference>
<keyword evidence="3" id="KW-0456">Lyase</keyword>
<dbReference type="AlphaFoldDB" id="G7YAH4"/>
<dbReference type="PROSITE" id="PS51257">
    <property type="entry name" value="PROKAR_LIPOPROTEIN"/>
    <property type="match status" value="1"/>
</dbReference>